<dbReference type="PIRSF" id="PIRSF006351">
    <property type="entry name" value="PTS_EIIC-Cellobiose"/>
    <property type="match status" value="1"/>
</dbReference>
<evidence type="ECO:0000256" key="6">
    <source>
        <dbReference type="ARBA" id="ARBA00022989"/>
    </source>
</evidence>
<evidence type="ECO:0000256" key="8">
    <source>
        <dbReference type="PIRNR" id="PIRNR006351"/>
    </source>
</evidence>
<reference evidence="11 13" key="1">
    <citation type="submission" date="2013-02" db="EMBL/GenBank/DDBJ databases">
        <title>The Genome Sequence of Enterococcus gilvus ATCC BAA-350.</title>
        <authorList>
            <consortium name="The Broad Institute Genome Sequencing Platform"/>
            <consortium name="The Broad Institute Genome Sequencing Center for Infectious Disease"/>
            <person name="Earl A.M."/>
            <person name="Gilmore M.S."/>
            <person name="Lebreton F."/>
            <person name="Walker B."/>
            <person name="Young S.K."/>
            <person name="Zeng Q."/>
            <person name="Gargeya S."/>
            <person name="Fitzgerald M."/>
            <person name="Haas B."/>
            <person name="Abouelleil A."/>
            <person name="Alvarado L."/>
            <person name="Arachchi H.M."/>
            <person name="Berlin A.M."/>
            <person name="Chapman S.B."/>
            <person name="Dewar J."/>
            <person name="Goldberg J."/>
            <person name="Griggs A."/>
            <person name="Gujja S."/>
            <person name="Hansen M."/>
            <person name="Howarth C."/>
            <person name="Imamovic A."/>
            <person name="Larimer J."/>
            <person name="McCowan C."/>
            <person name="Murphy C."/>
            <person name="Neiman D."/>
            <person name="Pearson M."/>
            <person name="Priest M."/>
            <person name="Roberts A."/>
            <person name="Saif S."/>
            <person name="Shea T."/>
            <person name="Sisk P."/>
            <person name="Sykes S."/>
            <person name="Wortman J."/>
            <person name="Nusbaum C."/>
            <person name="Birren B."/>
        </authorList>
    </citation>
    <scope>NUCLEOTIDE SEQUENCE [LARGE SCALE GENOMIC DNA]</scope>
    <source>
        <strain evidence="11 13">ATCC BAA-350</strain>
    </source>
</reference>
<protein>
    <recommendedName>
        <fullName evidence="8">Permease IIC component</fullName>
    </recommendedName>
</protein>
<dbReference type="EMBL" id="ASWH01000001">
    <property type="protein sequence ID" value="EOW81197.1"/>
    <property type="molecule type" value="Genomic_DNA"/>
</dbReference>
<feature type="transmembrane region" description="Helical" evidence="9">
    <location>
        <begin position="407"/>
        <end position="427"/>
    </location>
</feature>
<comment type="subcellular location">
    <subcellularLocation>
        <location evidence="1">Cell membrane</location>
        <topology evidence="1">Multi-pass membrane protein</topology>
    </subcellularLocation>
</comment>
<evidence type="ECO:0000256" key="9">
    <source>
        <dbReference type="SAM" id="Phobius"/>
    </source>
</evidence>
<feature type="transmembrane region" description="Helical" evidence="9">
    <location>
        <begin position="270"/>
        <end position="291"/>
    </location>
</feature>
<feature type="transmembrane region" description="Helical" evidence="9">
    <location>
        <begin position="186"/>
        <end position="206"/>
    </location>
</feature>
<dbReference type="eggNOG" id="COG1455">
    <property type="taxonomic scope" value="Bacteria"/>
</dbReference>
<evidence type="ECO:0000256" key="4">
    <source>
        <dbReference type="ARBA" id="ARBA00022597"/>
    </source>
</evidence>
<dbReference type="PATRIC" id="fig|1158614.3.peg.3457"/>
<dbReference type="EMBL" id="AJDQ01000012">
    <property type="protein sequence ID" value="EOI53528.1"/>
    <property type="molecule type" value="Genomic_DNA"/>
</dbReference>
<dbReference type="NCBIfam" id="TIGR00410">
    <property type="entry name" value="lacE"/>
    <property type="match status" value="1"/>
</dbReference>
<dbReference type="InterPro" id="IPR004796">
    <property type="entry name" value="PTS_IIC_cello"/>
</dbReference>
<gene>
    <name evidence="12" type="ORF">I592_00482</name>
    <name evidence="11" type="ORF">UKC_03480</name>
</gene>
<feature type="domain" description="PTS EIIC type-3" evidence="10">
    <location>
        <begin position="46"/>
        <end position="463"/>
    </location>
</feature>
<keyword evidence="3 8" id="KW-1003">Cell membrane</keyword>
<dbReference type="InterPro" id="IPR051088">
    <property type="entry name" value="PTS_Sugar-EIIC/EIIB"/>
</dbReference>
<dbReference type="InterPro" id="IPR003352">
    <property type="entry name" value="PTS_EIIC"/>
</dbReference>
<dbReference type="Proteomes" id="UP000014160">
    <property type="component" value="Unassembled WGS sequence"/>
</dbReference>
<evidence type="ECO:0000313" key="14">
    <source>
        <dbReference type="Proteomes" id="UP000014160"/>
    </source>
</evidence>
<keyword evidence="14" id="KW-1185">Reference proteome</keyword>
<dbReference type="Proteomes" id="UP000013750">
    <property type="component" value="Unassembled WGS sequence"/>
</dbReference>
<evidence type="ECO:0000259" key="10">
    <source>
        <dbReference type="PROSITE" id="PS51105"/>
    </source>
</evidence>
<evidence type="ECO:0000256" key="3">
    <source>
        <dbReference type="ARBA" id="ARBA00022475"/>
    </source>
</evidence>
<evidence type="ECO:0000313" key="13">
    <source>
        <dbReference type="Proteomes" id="UP000013750"/>
    </source>
</evidence>
<dbReference type="Pfam" id="PF02378">
    <property type="entry name" value="PTS_EIIC"/>
    <property type="match status" value="1"/>
</dbReference>
<evidence type="ECO:0000256" key="1">
    <source>
        <dbReference type="ARBA" id="ARBA00004651"/>
    </source>
</evidence>
<evidence type="ECO:0000313" key="11">
    <source>
        <dbReference type="EMBL" id="EOI53528.1"/>
    </source>
</evidence>
<evidence type="ECO:0000256" key="5">
    <source>
        <dbReference type="ARBA" id="ARBA00022692"/>
    </source>
</evidence>
<dbReference type="PANTHER" id="PTHR33989:SF10">
    <property type="entry name" value="PERMEASE IIC COMPONENT"/>
    <property type="match status" value="1"/>
</dbReference>
<dbReference type="GO" id="GO:1901264">
    <property type="term" value="P:carbohydrate derivative transport"/>
    <property type="evidence" value="ECO:0007669"/>
    <property type="project" value="TreeGrafter"/>
</dbReference>
<dbReference type="HOGENOM" id="CLU_029688_1_2_9"/>
<dbReference type="PANTHER" id="PTHR33989">
    <property type="match status" value="1"/>
</dbReference>
<feature type="transmembrane region" description="Helical" evidence="9">
    <location>
        <begin position="226"/>
        <end position="250"/>
    </location>
</feature>
<keyword evidence="6 9" id="KW-1133">Transmembrane helix</keyword>
<proteinExistence type="predicted"/>
<dbReference type="PROSITE" id="PS51105">
    <property type="entry name" value="PTS_EIIC_TYPE_3"/>
    <property type="match status" value="1"/>
</dbReference>
<keyword evidence="7 8" id="KW-0472">Membrane</keyword>
<keyword evidence="4 8" id="KW-0762">Sugar transport</keyword>
<evidence type="ECO:0000313" key="12">
    <source>
        <dbReference type="EMBL" id="EOW81197.1"/>
    </source>
</evidence>
<feature type="transmembrane region" description="Helical" evidence="9">
    <location>
        <begin position="111"/>
        <end position="134"/>
    </location>
</feature>
<feature type="transmembrane region" description="Helical" evidence="9">
    <location>
        <begin position="69"/>
        <end position="91"/>
    </location>
</feature>
<name>R2XG05_9ENTE</name>
<organism evidence="11 13">
    <name type="scientific">Enterococcus gilvus ATCC BAA-350</name>
    <dbReference type="NCBI Taxonomy" id="1158614"/>
    <lineage>
        <taxon>Bacteria</taxon>
        <taxon>Bacillati</taxon>
        <taxon>Bacillota</taxon>
        <taxon>Bacilli</taxon>
        <taxon>Lactobacillales</taxon>
        <taxon>Enterococcaceae</taxon>
        <taxon>Enterococcus</taxon>
    </lineage>
</organism>
<feature type="transmembrane region" description="Helical" evidence="9">
    <location>
        <begin position="338"/>
        <end position="358"/>
    </location>
</feature>
<dbReference type="GO" id="GO:0005886">
    <property type="term" value="C:plasma membrane"/>
    <property type="evidence" value="ECO:0007669"/>
    <property type="project" value="UniProtKB-SubCell"/>
</dbReference>
<dbReference type="InterPro" id="IPR004501">
    <property type="entry name" value="PTS_EIIC_3"/>
</dbReference>
<feature type="transmembrane region" description="Helical" evidence="9">
    <location>
        <begin position="378"/>
        <end position="400"/>
    </location>
</feature>
<dbReference type="AlphaFoldDB" id="R2XG05"/>
<accession>R2XG05</accession>
<dbReference type="GO" id="GO:0008982">
    <property type="term" value="F:protein-N(PI)-phosphohistidine-sugar phosphotransferase activity"/>
    <property type="evidence" value="ECO:0007669"/>
    <property type="project" value="UniProtKB-UniRule"/>
</dbReference>
<comment type="function">
    <text evidence="8">The phosphoenolpyruvate-dependent sugar phosphotransferase system (PTS), a major carbohydrate active -transport system, catalyzes the phosphorylation of incoming sugar substrates concomitant with their translocation across the cell membrane.</text>
</comment>
<evidence type="ECO:0000256" key="2">
    <source>
        <dbReference type="ARBA" id="ARBA00022448"/>
    </source>
</evidence>
<reference evidence="12 14" key="2">
    <citation type="submission" date="2013-03" db="EMBL/GenBank/DDBJ databases">
        <title>The Genome Sequence of Enterococcus gilvus ATCC BAA-350 (PacBio/Illumina hybrid assembly).</title>
        <authorList>
            <consortium name="The Broad Institute Genomics Platform"/>
            <consortium name="The Broad Institute Genome Sequencing Center for Infectious Disease"/>
            <person name="Earl A."/>
            <person name="Russ C."/>
            <person name="Gilmore M."/>
            <person name="Surin D."/>
            <person name="Walker B."/>
            <person name="Young S."/>
            <person name="Zeng Q."/>
            <person name="Gargeya S."/>
            <person name="Fitzgerald M."/>
            <person name="Haas B."/>
            <person name="Abouelleil A."/>
            <person name="Allen A.W."/>
            <person name="Alvarado L."/>
            <person name="Arachchi H.M."/>
            <person name="Berlin A.M."/>
            <person name="Chapman S.B."/>
            <person name="Gainer-Dewar J."/>
            <person name="Goldberg J."/>
            <person name="Griggs A."/>
            <person name="Gujja S."/>
            <person name="Hansen M."/>
            <person name="Howarth C."/>
            <person name="Imamovic A."/>
            <person name="Ireland A."/>
            <person name="Larimer J."/>
            <person name="McCowan C."/>
            <person name="Murphy C."/>
            <person name="Pearson M."/>
            <person name="Poon T.W."/>
            <person name="Priest M."/>
            <person name="Roberts A."/>
            <person name="Saif S."/>
            <person name="Shea T."/>
            <person name="Sisk P."/>
            <person name="Sykes S."/>
            <person name="Wortman J."/>
            <person name="Nusbaum C."/>
            <person name="Birren B."/>
        </authorList>
    </citation>
    <scope>NUCLEOTIDE SEQUENCE [LARGE SCALE GENOMIC DNA]</scope>
    <source>
        <strain evidence="12 14">ATCC BAA-350</strain>
    </source>
</reference>
<comment type="caution">
    <text evidence="11">The sequence shown here is derived from an EMBL/GenBank/DDBJ whole genome shotgun (WGS) entry which is preliminary data.</text>
</comment>
<keyword evidence="2 8" id="KW-0813">Transport</keyword>
<keyword evidence="5 9" id="KW-0812">Transmembrane</keyword>
<feature type="transmembrane region" description="Helical" evidence="9">
    <location>
        <begin position="447"/>
        <end position="464"/>
    </location>
</feature>
<sequence>MNPFYYLIKVSAYTNFSKGTGSEPALVLKTQKGESIVENKNKKEQIFERFGIIATKLGNQIHMRTLRDAFATFMPFMMLAGFVTLINYVILEPTGFMGKIVNPATLTKVQEIGMSIANGTLSITTILVVAAVSYHMCVSRNYTNHIAAVLVSISTFMVLTPMKMMFTPENATKAIEVTGVIPGSYTGASGMFVGIFVGLLATELFIKLSTNEKLQIKLSGNIPPAVLKSFNVLIPIMITVTGFAILSFAVNQLFNMDVNGLITKAITGPLSHVTTGLPGFVLITSIANLFFGFGIHQAVISGSLLDPFLLQNMQENMAAYANKEEIPHIINMAFKDTFAVMGGSGNTIALLIAIFIFSRRKDYKDFAKLSVTPAIFNISEPIIFGLPIVFNLSLIIPFVLAPIFSLVTAYFATAAGLINHVVVQIPWTTPPIISGFLATGGDWRASVLQVLIIAVSVFIYLPFLRIDEHVTAKMAQTEAETAKQ</sequence>
<evidence type="ECO:0000256" key="7">
    <source>
        <dbReference type="ARBA" id="ARBA00023136"/>
    </source>
</evidence>
<feature type="transmembrane region" description="Helical" evidence="9">
    <location>
        <begin position="146"/>
        <end position="166"/>
    </location>
</feature>
<dbReference type="GO" id="GO:0009401">
    <property type="term" value="P:phosphoenolpyruvate-dependent sugar phosphotransferase system"/>
    <property type="evidence" value="ECO:0007669"/>
    <property type="project" value="InterPro"/>
</dbReference>